<feature type="compositionally biased region" description="Polar residues" evidence="1">
    <location>
        <begin position="214"/>
        <end position="229"/>
    </location>
</feature>
<gene>
    <name evidence="2" type="ORF">EV420DRAFT_1487184</name>
</gene>
<proteinExistence type="predicted"/>
<evidence type="ECO:0000313" key="3">
    <source>
        <dbReference type="Proteomes" id="UP001175211"/>
    </source>
</evidence>
<accession>A0AA39MKJ6</accession>
<dbReference type="RefSeq" id="XP_060322555.1">
    <property type="nucleotide sequence ID" value="XM_060470491.1"/>
</dbReference>
<reference evidence="2" key="1">
    <citation type="submission" date="2023-06" db="EMBL/GenBank/DDBJ databases">
        <authorList>
            <consortium name="Lawrence Berkeley National Laboratory"/>
            <person name="Ahrendt S."/>
            <person name="Sahu N."/>
            <person name="Indic B."/>
            <person name="Wong-Bajracharya J."/>
            <person name="Merenyi Z."/>
            <person name="Ke H.-M."/>
            <person name="Monk M."/>
            <person name="Kocsube S."/>
            <person name="Drula E."/>
            <person name="Lipzen A."/>
            <person name="Balint B."/>
            <person name="Henrissat B."/>
            <person name="Andreopoulos B."/>
            <person name="Martin F.M."/>
            <person name="Harder C.B."/>
            <person name="Rigling D."/>
            <person name="Ford K.L."/>
            <person name="Foster G.D."/>
            <person name="Pangilinan J."/>
            <person name="Papanicolaou A."/>
            <person name="Barry K."/>
            <person name="LaButti K."/>
            <person name="Viragh M."/>
            <person name="Koriabine M."/>
            <person name="Yan M."/>
            <person name="Riley R."/>
            <person name="Champramary S."/>
            <person name="Plett K.L."/>
            <person name="Tsai I.J."/>
            <person name="Slot J."/>
            <person name="Sipos G."/>
            <person name="Plett J."/>
            <person name="Nagy L.G."/>
            <person name="Grigoriev I.V."/>
        </authorList>
    </citation>
    <scope>NUCLEOTIDE SEQUENCE</scope>
    <source>
        <strain evidence="2">CCBAS 213</strain>
    </source>
</reference>
<name>A0AA39MKJ6_ARMTA</name>
<evidence type="ECO:0000256" key="1">
    <source>
        <dbReference type="SAM" id="MobiDB-lite"/>
    </source>
</evidence>
<comment type="caution">
    <text evidence="2">The sequence shown here is derived from an EMBL/GenBank/DDBJ whole genome shotgun (WGS) entry which is preliminary data.</text>
</comment>
<evidence type="ECO:0000313" key="2">
    <source>
        <dbReference type="EMBL" id="KAK0437283.1"/>
    </source>
</evidence>
<organism evidence="2 3">
    <name type="scientific">Armillaria tabescens</name>
    <name type="common">Ringless honey mushroom</name>
    <name type="synonym">Agaricus tabescens</name>
    <dbReference type="NCBI Taxonomy" id="1929756"/>
    <lineage>
        <taxon>Eukaryota</taxon>
        <taxon>Fungi</taxon>
        <taxon>Dikarya</taxon>
        <taxon>Basidiomycota</taxon>
        <taxon>Agaricomycotina</taxon>
        <taxon>Agaricomycetes</taxon>
        <taxon>Agaricomycetidae</taxon>
        <taxon>Agaricales</taxon>
        <taxon>Marasmiineae</taxon>
        <taxon>Physalacriaceae</taxon>
        <taxon>Desarmillaria</taxon>
    </lineage>
</organism>
<dbReference type="AlphaFoldDB" id="A0AA39MKJ6"/>
<protein>
    <submittedName>
        <fullName evidence="2">Uncharacterized protein</fullName>
    </submittedName>
</protein>
<feature type="region of interest" description="Disordered" evidence="1">
    <location>
        <begin position="1"/>
        <end position="20"/>
    </location>
</feature>
<keyword evidence="3" id="KW-1185">Reference proteome</keyword>
<dbReference type="Proteomes" id="UP001175211">
    <property type="component" value="Unassembled WGS sequence"/>
</dbReference>
<sequence length="365" mass="40872">MPPTRSVSKSSDRFTPPPSPDTALALEKCLYDTQRSLDFVKNRAIRHLVTITGVMMNVWTYPAWRQENGVLVPVSVENLRQYMLEWDVTPPNCLCPLKDPSSALVQTILRQGDDGKWRFLCASDYCGYEVDLSKVFGPGLPQTALQNYAVGSQDIENMDYWKYEQRWEEHHGKAWNQIACNLSDIDEGLEYTSDDPNRRYSSRVPDSEEEPEENSGQTDDVRDVTSQTTKVPVVDLAAVEKKSAARREPVNRIYKKLRSQWDNEDKEPVSAGQQKDVPGRIVKAVPVPAPAPPAPEKEVQVKAFTMAPATQGPARQEVGVQTAAVMSTDRSGRAESRSLELLIFGSSWGNRGGAFYAYSEVLGLW</sequence>
<dbReference type="GeneID" id="85354039"/>
<feature type="region of interest" description="Disordered" evidence="1">
    <location>
        <begin position="190"/>
        <end position="229"/>
    </location>
</feature>
<dbReference type="EMBL" id="JAUEPS010000114">
    <property type="protein sequence ID" value="KAK0437283.1"/>
    <property type="molecule type" value="Genomic_DNA"/>
</dbReference>